<dbReference type="Proteomes" id="UP000037460">
    <property type="component" value="Unassembled WGS sequence"/>
</dbReference>
<accession>A0A0M0JSY5</accession>
<evidence type="ECO:0000313" key="3">
    <source>
        <dbReference type="EMBL" id="KOO29412.1"/>
    </source>
</evidence>
<keyword evidence="4" id="KW-1185">Reference proteome</keyword>
<dbReference type="Gene3D" id="3.50.4.10">
    <property type="entry name" value="Hepatocyte Growth Factor"/>
    <property type="match status" value="1"/>
</dbReference>
<feature type="domain" description="PPIase cyclophilin-type" evidence="1">
    <location>
        <begin position="92"/>
        <end position="232"/>
    </location>
</feature>
<dbReference type="OrthoDB" id="532384at2759"/>
<reference evidence="4" key="1">
    <citation type="journal article" date="2015" name="PLoS Genet.">
        <title>Genome Sequence and Transcriptome Analyses of Chrysochromulina tobin: Metabolic Tools for Enhanced Algal Fitness in the Prominent Order Prymnesiales (Haptophyceae).</title>
        <authorList>
            <person name="Hovde B.T."/>
            <person name="Deodato C.R."/>
            <person name="Hunsperger H.M."/>
            <person name="Ryken S.A."/>
            <person name="Yost W."/>
            <person name="Jha R.K."/>
            <person name="Patterson J."/>
            <person name="Monnat R.J. Jr."/>
            <person name="Barlow S.B."/>
            <person name="Starkenburg S.R."/>
            <person name="Cattolico R.A."/>
        </authorList>
    </citation>
    <scope>NUCLEOTIDE SEQUENCE</scope>
    <source>
        <strain evidence="4">CCMP291</strain>
    </source>
</reference>
<dbReference type="InterPro" id="IPR029000">
    <property type="entry name" value="Cyclophilin-like_dom_sf"/>
</dbReference>
<dbReference type="InterPro" id="IPR002130">
    <property type="entry name" value="Cyclophilin-type_PPIase_dom"/>
</dbReference>
<dbReference type="Pfam" id="PF14295">
    <property type="entry name" value="PAN_4"/>
    <property type="match status" value="1"/>
</dbReference>
<dbReference type="Gene3D" id="2.40.100.10">
    <property type="entry name" value="Cyclophilin-like"/>
    <property type="match status" value="1"/>
</dbReference>
<sequence>MVPGTGVGATVSKSPADCCRLCQTTRGCNIWVACTDAWCGDQCWLKWVEDPSKPLTRAVGGTTPWTSGALMKDCPKSQPVPSNASLDAVRVVALKTSAGEIRIRLKPEWHLPSVRFVQAAALGDFCTVKCEFYRAEPGFLFQGAMRALVEPNKHCRAFPGGPAECTDPKERPGGPIMEQFDVAWAGGSNGPDFFIMVVRSNGFGASHTVWGTLADESSKQLVLKLVRGPSKSAPGTMRMLDDPVRFTISPSEEPNLS</sequence>
<evidence type="ECO:0000313" key="4">
    <source>
        <dbReference type="Proteomes" id="UP000037460"/>
    </source>
</evidence>
<organism evidence="3 4">
    <name type="scientific">Chrysochromulina tobinii</name>
    <dbReference type="NCBI Taxonomy" id="1460289"/>
    <lineage>
        <taxon>Eukaryota</taxon>
        <taxon>Haptista</taxon>
        <taxon>Haptophyta</taxon>
        <taxon>Prymnesiophyceae</taxon>
        <taxon>Prymnesiales</taxon>
        <taxon>Chrysochromulinaceae</taxon>
        <taxon>Chrysochromulina</taxon>
    </lineage>
</organism>
<feature type="domain" description="Apple" evidence="2">
    <location>
        <begin position="10"/>
        <end position="46"/>
    </location>
</feature>
<dbReference type="AlphaFoldDB" id="A0A0M0JSY5"/>
<dbReference type="Pfam" id="PF00160">
    <property type="entry name" value="Pro_isomerase"/>
    <property type="match status" value="1"/>
</dbReference>
<gene>
    <name evidence="3" type="ORF">Ctob_003533</name>
</gene>
<dbReference type="PANTHER" id="PTHR46873:SF1">
    <property type="entry name" value="EXPRESSED PROTEIN"/>
    <property type="match status" value="1"/>
</dbReference>
<evidence type="ECO:0000259" key="2">
    <source>
        <dbReference type="Pfam" id="PF14295"/>
    </source>
</evidence>
<dbReference type="GO" id="GO:0003755">
    <property type="term" value="F:peptidyl-prolyl cis-trans isomerase activity"/>
    <property type="evidence" value="ECO:0007669"/>
    <property type="project" value="InterPro"/>
</dbReference>
<comment type="caution">
    <text evidence="3">The sequence shown here is derived from an EMBL/GenBank/DDBJ whole genome shotgun (WGS) entry which is preliminary data.</text>
</comment>
<dbReference type="EMBL" id="JWZX01002420">
    <property type="protein sequence ID" value="KOO29412.1"/>
    <property type="molecule type" value="Genomic_DNA"/>
</dbReference>
<dbReference type="SUPFAM" id="SSF50891">
    <property type="entry name" value="Cyclophilin-like"/>
    <property type="match status" value="1"/>
</dbReference>
<proteinExistence type="predicted"/>
<evidence type="ECO:0000259" key="1">
    <source>
        <dbReference type="Pfam" id="PF00160"/>
    </source>
</evidence>
<dbReference type="PANTHER" id="PTHR46873">
    <property type="entry name" value="EXPRESSED PROTEIN"/>
    <property type="match status" value="1"/>
</dbReference>
<name>A0A0M0JSY5_9EUKA</name>
<dbReference type="InterPro" id="IPR003609">
    <property type="entry name" value="Pan_app"/>
</dbReference>
<protein>
    <submittedName>
        <fullName evidence="3">Uncharacterized protein</fullName>
    </submittedName>
</protein>